<dbReference type="Gene3D" id="2.60.40.10">
    <property type="entry name" value="Immunoglobulins"/>
    <property type="match status" value="2"/>
</dbReference>
<dbReference type="SUPFAM" id="SSF49265">
    <property type="entry name" value="Fibronectin type III"/>
    <property type="match status" value="1"/>
</dbReference>
<dbReference type="CDD" id="cd07473">
    <property type="entry name" value="Peptidases_S8_Subtilisin_like"/>
    <property type="match status" value="1"/>
</dbReference>
<evidence type="ECO:0000313" key="7">
    <source>
        <dbReference type="EMBL" id="HIZ02095.1"/>
    </source>
</evidence>
<dbReference type="NCBIfam" id="TIGR04183">
    <property type="entry name" value="Por_Secre_tail"/>
    <property type="match status" value="1"/>
</dbReference>
<evidence type="ECO:0000256" key="3">
    <source>
        <dbReference type="ARBA" id="ARBA00022801"/>
    </source>
</evidence>
<dbReference type="Pfam" id="PF16361">
    <property type="entry name" value="Peptidase_S8_N"/>
    <property type="match status" value="1"/>
</dbReference>
<sequence>MKKYILYLLGVAALAGGCTQDEFSNTDATSKSTGVTQMDTRCLPGKLHVKVQDDVLSDIKLVNPGGVTLQSAPSKLSATLNSVRATALSPLFNMDPRFEKRFRRAELDRWYEVRFDETQDLQQTIHTLTQSKQFAIVEPVYAVSIPTIKPFNTTPYETSSTNDEEMPFDDPELIRQWHYHNIGKYPGSVPGADANVFEAWETETGKSNVIVAVVDGGIDVEHEDLVDNLWVNPGEIPGNGIDDDGNGYIDDIHGWNFVSGNGNITLDGVGHGTHVAGTVAARNNNGIGVGGVAGGDGTPGSGVRLMSCQKFEGDYDGDNTDDLSVGAEDAFRYSADNGALISQNSWGYTYADVWPASMQAAIDYFIEYAGCDNDGKQLPDSPMKGGIVIVAAGNDNADALYYPGAYEPTIAVSAMAPNWERSWYSNYSTWVDIMAPGGDHYFSGGYVFSTLPGNTYGEMAGTSQACPHVSGIAALIVSHFGGQGYTNEMLKERLLGSLRPENIDLHNPEYVGRLGVGYTDAGQALAEDQEKRPNNVADIEVEAQYNSLTLQWEAVEDEDDGMAIKYEVYLADQLLTESNYQDFTPYSINAYGYQPGELITYAVDGLKDGTTYYVGVVAIDRWGWKSDLVTKEVQTLKNDPPVISGLPESTVRVSGTERQEFTLTLSDPNGHKVSYQVGGETRGVSVNAEGDNLHFTIRAIASLGTHNIELTVTDELGASTSASIPFEVYEYQLPSVTNSIQNMVIGQNEGSNQIDLTPHFSGNGLTYTAQSSDENIATVSIEGSQLTVTAHGNGEANIRVEASDGRESVQLSFLVRVVENSTDLVYQIYPMPVTSYLNILMNPDITRINVSIRTVTGEEVLNRPYAVALLQAVRVDVRRLAAGVYTLTVETSKGTVKKTFVKQ</sequence>
<dbReference type="PRINTS" id="PR00723">
    <property type="entry name" value="SUBTILISIN"/>
</dbReference>
<feature type="active site" description="Charge relay system" evidence="5">
    <location>
        <position position="215"/>
    </location>
</feature>
<dbReference type="Gene3D" id="2.60.40.1080">
    <property type="match status" value="1"/>
</dbReference>
<evidence type="ECO:0000256" key="5">
    <source>
        <dbReference type="PROSITE-ProRule" id="PRU01240"/>
    </source>
</evidence>
<dbReference type="PROSITE" id="PS00137">
    <property type="entry name" value="SUBTILASE_HIS"/>
    <property type="match status" value="1"/>
</dbReference>
<dbReference type="GO" id="GO:0006508">
    <property type="term" value="P:proteolysis"/>
    <property type="evidence" value="ECO:0007669"/>
    <property type="project" value="UniProtKB-KW"/>
</dbReference>
<comment type="caution">
    <text evidence="7">The sequence shown here is derived from an EMBL/GenBank/DDBJ whole genome shotgun (WGS) entry which is preliminary data.</text>
</comment>
<accession>A0A9D2A631</accession>
<dbReference type="CDD" id="cd00063">
    <property type="entry name" value="FN3"/>
    <property type="match status" value="1"/>
</dbReference>
<reference evidence="7" key="2">
    <citation type="submission" date="2021-04" db="EMBL/GenBank/DDBJ databases">
        <authorList>
            <person name="Gilroy R."/>
        </authorList>
    </citation>
    <scope>NUCLEOTIDE SEQUENCE</scope>
    <source>
        <strain evidence="7">ChiHjej12B11-24981</strain>
    </source>
</reference>
<dbReference type="EMBL" id="DXCK01000104">
    <property type="protein sequence ID" value="HIZ02095.1"/>
    <property type="molecule type" value="Genomic_DNA"/>
</dbReference>
<dbReference type="InterPro" id="IPR022398">
    <property type="entry name" value="Peptidase_S8_His-AS"/>
</dbReference>
<reference evidence="7" key="1">
    <citation type="journal article" date="2021" name="PeerJ">
        <title>Extensive microbial diversity within the chicken gut microbiome revealed by metagenomics and culture.</title>
        <authorList>
            <person name="Gilroy R."/>
            <person name="Ravi A."/>
            <person name="Getino M."/>
            <person name="Pursley I."/>
            <person name="Horton D.L."/>
            <person name="Alikhan N.F."/>
            <person name="Baker D."/>
            <person name="Gharbi K."/>
            <person name="Hall N."/>
            <person name="Watson M."/>
            <person name="Adriaenssens E.M."/>
            <person name="Foster-Nyarko E."/>
            <person name="Jarju S."/>
            <person name="Secka A."/>
            <person name="Antonio M."/>
            <person name="Oren A."/>
            <person name="Chaudhuri R.R."/>
            <person name="La Ragione R."/>
            <person name="Hildebrand F."/>
            <person name="Pallen M.J."/>
        </authorList>
    </citation>
    <scope>NUCLEOTIDE SEQUENCE</scope>
    <source>
        <strain evidence="7">ChiHjej12B11-24981</strain>
    </source>
</reference>
<evidence type="ECO:0000256" key="4">
    <source>
        <dbReference type="ARBA" id="ARBA00022825"/>
    </source>
</evidence>
<keyword evidence="3 5" id="KW-0378">Hydrolase</keyword>
<dbReference type="PROSITE" id="PS51892">
    <property type="entry name" value="SUBTILASE"/>
    <property type="match status" value="1"/>
</dbReference>
<keyword evidence="4 5" id="KW-0720">Serine protease</keyword>
<dbReference type="SMART" id="SM00060">
    <property type="entry name" value="FN3"/>
    <property type="match status" value="2"/>
</dbReference>
<gene>
    <name evidence="7" type="ORF">H9819_07605</name>
</gene>
<dbReference type="InterPro" id="IPR051048">
    <property type="entry name" value="Peptidase_S8/S53_subtilisin"/>
</dbReference>
<dbReference type="PANTHER" id="PTHR43399:SF4">
    <property type="entry name" value="CELL WALL-ASSOCIATED PROTEASE"/>
    <property type="match status" value="1"/>
</dbReference>
<dbReference type="PROSITE" id="PS51257">
    <property type="entry name" value="PROKAR_LIPOPROTEIN"/>
    <property type="match status" value="1"/>
</dbReference>
<dbReference type="Proteomes" id="UP000824023">
    <property type="component" value="Unassembled WGS sequence"/>
</dbReference>
<organism evidence="7 8">
    <name type="scientific">Candidatus Bacteroides merdipullorum</name>
    <dbReference type="NCBI Taxonomy" id="2838474"/>
    <lineage>
        <taxon>Bacteria</taxon>
        <taxon>Pseudomonadati</taxon>
        <taxon>Bacteroidota</taxon>
        <taxon>Bacteroidia</taxon>
        <taxon>Bacteroidales</taxon>
        <taxon>Bacteroidaceae</taxon>
        <taxon>Bacteroides</taxon>
    </lineage>
</organism>
<dbReference type="InterPro" id="IPR026444">
    <property type="entry name" value="Secre_tail"/>
</dbReference>
<proteinExistence type="inferred from homology"/>
<evidence type="ECO:0000313" key="8">
    <source>
        <dbReference type="Proteomes" id="UP000824023"/>
    </source>
</evidence>
<dbReference type="InterPro" id="IPR036116">
    <property type="entry name" value="FN3_sf"/>
</dbReference>
<dbReference type="PROSITE" id="PS00138">
    <property type="entry name" value="SUBTILASE_SER"/>
    <property type="match status" value="1"/>
</dbReference>
<evidence type="ECO:0000259" key="6">
    <source>
        <dbReference type="PROSITE" id="PS50853"/>
    </source>
</evidence>
<dbReference type="GO" id="GO:0004252">
    <property type="term" value="F:serine-type endopeptidase activity"/>
    <property type="evidence" value="ECO:0007669"/>
    <property type="project" value="UniProtKB-UniRule"/>
</dbReference>
<evidence type="ECO:0000256" key="2">
    <source>
        <dbReference type="ARBA" id="ARBA00022670"/>
    </source>
</evidence>
<dbReference type="Gene3D" id="3.40.50.200">
    <property type="entry name" value="Peptidase S8/S53 domain"/>
    <property type="match status" value="1"/>
</dbReference>
<protein>
    <submittedName>
        <fullName evidence="7">S8 family serine peptidase</fullName>
    </submittedName>
</protein>
<dbReference type="InterPro" id="IPR013783">
    <property type="entry name" value="Ig-like_fold"/>
</dbReference>
<feature type="active site" description="Charge relay system" evidence="5">
    <location>
        <position position="271"/>
    </location>
</feature>
<dbReference type="InterPro" id="IPR003961">
    <property type="entry name" value="FN3_dom"/>
</dbReference>
<dbReference type="InterPro" id="IPR000209">
    <property type="entry name" value="Peptidase_S8/S53_dom"/>
</dbReference>
<dbReference type="InterPro" id="IPR015500">
    <property type="entry name" value="Peptidase_S8_subtilisin-rel"/>
</dbReference>
<dbReference type="InterPro" id="IPR036852">
    <property type="entry name" value="Peptidase_S8/S53_dom_sf"/>
</dbReference>
<dbReference type="AlphaFoldDB" id="A0A9D2A631"/>
<name>A0A9D2A631_9BACE</name>
<comment type="similarity">
    <text evidence="1 5">Belongs to the peptidase S8 family.</text>
</comment>
<feature type="domain" description="Fibronectin type-III" evidence="6">
    <location>
        <begin position="532"/>
        <end position="639"/>
    </location>
</feature>
<dbReference type="Pfam" id="PF18962">
    <property type="entry name" value="Por_Secre_tail"/>
    <property type="match status" value="1"/>
</dbReference>
<dbReference type="Pfam" id="PF00082">
    <property type="entry name" value="Peptidase_S8"/>
    <property type="match status" value="1"/>
</dbReference>
<evidence type="ECO:0000256" key="1">
    <source>
        <dbReference type="ARBA" id="ARBA00011073"/>
    </source>
</evidence>
<dbReference type="InterPro" id="IPR032304">
    <property type="entry name" value="Peptidase_S8_N"/>
</dbReference>
<dbReference type="InterPro" id="IPR023828">
    <property type="entry name" value="Peptidase_S8_Ser-AS"/>
</dbReference>
<dbReference type="PANTHER" id="PTHR43399">
    <property type="entry name" value="SUBTILISIN-RELATED"/>
    <property type="match status" value="1"/>
</dbReference>
<dbReference type="SUPFAM" id="SSF52743">
    <property type="entry name" value="Subtilisin-like"/>
    <property type="match status" value="1"/>
</dbReference>
<keyword evidence="2 5" id="KW-0645">Protease</keyword>
<dbReference type="InterPro" id="IPR034204">
    <property type="entry name" value="PfSUB1-like_cat_dom"/>
</dbReference>
<dbReference type="PROSITE" id="PS50853">
    <property type="entry name" value="FN3"/>
    <property type="match status" value="1"/>
</dbReference>
<feature type="active site" description="Charge relay system" evidence="5">
    <location>
        <position position="463"/>
    </location>
</feature>